<reference evidence="6 7" key="2">
    <citation type="submission" date="2015-01" db="EMBL/GenBank/DDBJ databases">
        <authorList>
            <consortium name="NBRP consortium"/>
            <person name="Sawabe T."/>
            <person name="Meirelles P."/>
            <person name="Feng G."/>
            <person name="Sayaka M."/>
            <person name="Hattori M."/>
            <person name="Ohkuma M."/>
        </authorList>
    </citation>
    <scope>NUCLEOTIDE SEQUENCE [LARGE SCALE GENOMIC DNA]</scope>
    <source>
        <strain evidence="7">JCM 19241</strain>
    </source>
</reference>
<dbReference type="Pfam" id="PF00854">
    <property type="entry name" value="PTR2"/>
    <property type="match status" value="1"/>
</dbReference>
<sequence length="210" mass="22708">MVGSPSSALVSRIYKGDEVGSKSGMTYFYMAINVGSLIGIAVAPMFMNSQYGVMSVLAIVVLGKAAAALNFIAKRKIYDNVVDDLDKQPMTIARTLPVLAYLMGGYAIAYTAYLNPYISTYLIGLGCTAGILAFCIRTMLLTGADRTKQLVAAFLILVAIVFYVLYNQMATTMVMFTKNNTDFTILGLTLAPAQFQLINAGYPGYRLYAA</sequence>
<dbReference type="EMBL" id="BBSC01000017">
    <property type="protein sequence ID" value="GAM78697.1"/>
    <property type="molecule type" value="Genomic_DNA"/>
</dbReference>
<keyword evidence="2 5" id="KW-0812">Transmembrane</keyword>
<organism evidence="6 7">
    <name type="scientific">Vibrio ishigakensis</name>
    <dbReference type="NCBI Taxonomy" id="1481914"/>
    <lineage>
        <taxon>Bacteria</taxon>
        <taxon>Pseudomonadati</taxon>
        <taxon>Pseudomonadota</taxon>
        <taxon>Gammaproteobacteria</taxon>
        <taxon>Vibrionales</taxon>
        <taxon>Vibrionaceae</taxon>
        <taxon>Vibrio</taxon>
    </lineage>
</organism>
<evidence type="ECO:0000256" key="3">
    <source>
        <dbReference type="ARBA" id="ARBA00022989"/>
    </source>
</evidence>
<evidence type="ECO:0000313" key="7">
    <source>
        <dbReference type="Proteomes" id="UP000031666"/>
    </source>
</evidence>
<feature type="transmembrane region" description="Helical" evidence="5">
    <location>
        <begin position="53"/>
        <end position="72"/>
    </location>
</feature>
<gene>
    <name evidence="6" type="ORF">JCM19241_11</name>
</gene>
<dbReference type="SUPFAM" id="SSF103473">
    <property type="entry name" value="MFS general substrate transporter"/>
    <property type="match status" value="1"/>
</dbReference>
<reference evidence="6 7" key="1">
    <citation type="submission" date="2015-01" db="EMBL/GenBank/DDBJ databases">
        <title>Vibrio sp. C94 JCM 19241 whole genome shotgun sequence.</title>
        <authorList>
            <person name="Sawabe T."/>
            <person name="Meirelles P."/>
            <person name="Feng G."/>
            <person name="Sayaka M."/>
            <person name="Hattori M."/>
            <person name="Ohkuma M."/>
        </authorList>
    </citation>
    <scope>NUCLEOTIDE SEQUENCE [LARGE SCALE GENOMIC DNA]</scope>
    <source>
        <strain evidence="7">JCM 19241</strain>
    </source>
</reference>
<dbReference type="Gene3D" id="1.20.1250.20">
    <property type="entry name" value="MFS general substrate transporter like domains"/>
    <property type="match status" value="1"/>
</dbReference>
<name>A0A0B8QNV6_9VIBR</name>
<dbReference type="AlphaFoldDB" id="A0A0B8QNV6"/>
<feature type="transmembrane region" description="Helical" evidence="5">
    <location>
        <begin position="150"/>
        <end position="166"/>
    </location>
</feature>
<dbReference type="InterPro" id="IPR036259">
    <property type="entry name" value="MFS_trans_sf"/>
</dbReference>
<feature type="transmembrane region" description="Helical" evidence="5">
    <location>
        <begin position="118"/>
        <end position="138"/>
    </location>
</feature>
<keyword evidence="4 5" id="KW-0472">Membrane</keyword>
<comment type="caution">
    <text evidence="6">The sequence shown here is derived from an EMBL/GenBank/DDBJ whole genome shotgun (WGS) entry which is preliminary data.</text>
</comment>
<feature type="transmembrane region" description="Helical" evidence="5">
    <location>
        <begin position="92"/>
        <end position="112"/>
    </location>
</feature>
<evidence type="ECO:0000256" key="4">
    <source>
        <dbReference type="ARBA" id="ARBA00023136"/>
    </source>
</evidence>
<evidence type="ECO:0000256" key="1">
    <source>
        <dbReference type="ARBA" id="ARBA00004141"/>
    </source>
</evidence>
<keyword evidence="3 5" id="KW-1133">Transmembrane helix</keyword>
<dbReference type="InterPro" id="IPR000109">
    <property type="entry name" value="POT_fam"/>
</dbReference>
<evidence type="ECO:0000256" key="5">
    <source>
        <dbReference type="SAM" id="Phobius"/>
    </source>
</evidence>
<accession>A0A0B8QNV6</accession>
<dbReference type="STRING" id="1481914.JCM19241_11"/>
<dbReference type="Proteomes" id="UP000031666">
    <property type="component" value="Unassembled WGS sequence"/>
</dbReference>
<evidence type="ECO:0000256" key="2">
    <source>
        <dbReference type="ARBA" id="ARBA00022692"/>
    </source>
</evidence>
<feature type="transmembrane region" description="Helical" evidence="5">
    <location>
        <begin position="27"/>
        <end position="47"/>
    </location>
</feature>
<dbReference type="GO" id="GO:0022857">
    <property type="term" value="F:transmembrane transporter activity"/>
    <property type="evidence" value="ECO:0007669"/>
    <property type="project" value="InterPro"/>
</dbReference>
<evidence type="ECO:0000313" key="6">
    <source>
        <dbReference type="EMBL" id="GAM78697.1"/>
    </source>
</evidence>
<comment type="subcellular location">
    <subcellularLocation>
        <location evidence="1">Membrane</location>
        <topology evidence="1">Multi-pass membrane protein</topology>
    </subcellularLocation>
</comment>
<proteinExistence type="predicted"/>
<protein>
    <submittedName>
        <fullName evidence="6">Di/tripeptide permease dtpB</fullName>
    </submittedName>
</protein>
<dbReference type="GO" id="GO:0016020">
    <property type="term" value="C:membrane"/>
    <property type="evidence" value="ECO:0007669"/>
    <property type="project" value="UniProtKB-SubCell"/>
</dbReference>